<protein>
    <recommendedName>
        <fullName evidence="11">Tryptophan synthase beta chain</fullName>
        <ecNumber evidence="11">4.2.1.20</ecNumber>
    </recommendedName>
</protein>
<comment type="similarity">
    <text evidence="3 11">Belongs to the TrpB family.</text>
</comment>
<feature type="domain" description="Tryptophan synthase beta chain-like PALP" evidence="12">
    <location>
        <begin position="60"/>
        <end position="375"/>
    </location>
</feature>
<dbReference type="InterPro" id="IPR001926">
    <property type="entry name" value="TrpB-like_PALP"/>
</dbReference>
<evidence type="ECO:0000256" key="1">
    <source>
        <dbReference type="ARBA" id="ARBA00001933"/>
    </source>
</evidence>
<accession>A0ABW0U8F2</accession>
<evidence type="ECO:0000256" key="3">
    <source>
        <dbReference type="ARBA" id="ARBA00009982"/>
    </source>
</evidence>
<evidence type="ECO:0000256" key="2">
    <source>
        <dbReference type="ARBA" id="ARBA00004733"/>
    </source>
</evidence>
<evidence type="ECO:0000259" key="12">
    <source>
        <dbReference type="Pfam" id="PF00291"/>
    </source>
</evidence>
<comment type="pathway">
    <text evidence="2 11">Amino-acid biosynthesis; L-tryptophan biosynthesis; L-tryptophan from chorismate: step 5/5.</text>
</comment>
<dbReference type="EC" id="4.2.1.20" evidence="11"/>
<dbReference type="PANTHER" id="PTHR48077:SF3">
    <property type="entry name" value="TRYPTOPHAN SYNTHASE"/>
    <property type="match status" value="1"/>
</dbReference>
<dbReference type="CDD" id="cd06446">
    <property type="entry name" value="Trp-synth_B"/>
    <property type="match status" value="1"/>
</dbReference>
<dbReference type="RefSeq" id="WP_270895384.1">
    <property type="nucleotide sequence ID" value="NZ_JBHSPF010000045.1"/>
</dbReference>
<evidence type="ECO:0000313" key="14">
    <source>
        <dbReference type="Proteomes" id="UP001596143"/>
    </source>
</evidence>
<comment type="subunit">
    <text evidence="4 11">Tetramer of two alpha and two beta chains.</text>
</comment>
<dbReference type="Pfam" id="PF00291">
    <property type="entry name" value="PALP"/>
    <property type="match status" value="1"/>
</dbReference>
<keyword evidence="7 11" id="KW-0663">Pyridoxal phosphate</keyword>
<dbReference type="InterPro" id="IPR036052">
    <property type="entry name" value="TrpB-like_PALP_sf"/>
</dbReference>
<evidence type="ECO:0000256" key="6">
    <source>
        <dbReference type="ARBA" id="ARBA00022822"/>
    </source>
</evidence>
<name>A0ABW0U8F2_9BACI</name>
<dbReference type="Gene3D" id="3.40.50.1100">
    <property type="match status" value="2"/>
</dbReference>
<dbReference type="PIRSF" id="PIRSF001413">
    <property type="entry name" value="Trp_syn_beta"/>
    <property type="match status" value="1"/>
</dbReference>
<sequence>MAKELTQNEAKGYFGEFGGSFVPPELQTVLERLDEAFQTYQKDPAFMEEYNYYLKEYVGRENPLTFAERWTKALGGAKIYLKREDLNHTGAHKINNVIGQILLAKKMGAHRIIAETGAGQHGVATATACAMMDMECVIYMGTEDIRRQELNVFRMELLGAKVVSVDKGNGRLKDAVDEALNDLVENYETTFYLLGSAVGPHPYPKMVHYFQSVISEESKRQILEKEGKLPDAVVACVGGGSNAIGAFSAYLKDEDVRLIGAEPAEAATLTEGVPAVLHGFKCLCLQDEDGNPAPTNSIAAGLDYPGVGPEHSALKLSGRAEYETVTKAEVLDAFQELSRTEGIIPALESAHALALVKKLAPTMTEDQIILVNLSGRGDKDVAEVKRLLEE</sequence>
<comment type="cofactor">
    <cofactor evidence="1 11">
        <name>pyridoxal 5'-phosphate</name>
        <dbReference type="ChEBI" id="CHEBI:597326"/>
    </cofactor>
</comment>
<dbReference type="GO" id="GO:0004834">
    <property type="term" value="F:tryptophan synthase activity"/>
    <property type="evidence" value="ECO:0007669"/>
    <property type="project" value="UniProtKB-EC"/>
</dbReference>
<dbReference type="SUPFAM" id="SSF53686">
    <property type="entry name" value="Tryptophan synthase beta subunit-like PLP-dependent enzymes"/>
    <property type="match status" value="1"/>
</dbReference>
<organism evidence="13 14">
    <name type="scientific">Aliibacillus thermotolerans</name>
    <dbReference type="NCBI Taxonomy" id="1834418"/>
    <lineage>
        <taxon>Bacteria</taxon>
        <taxon>Bacillati</taxon>
        <taxon>Bacillota</taxon>
        <taxon>Bacilli</taxon>
        <taxon>Bacillales</taxon>
        <taxon>Bacillaceae</taxon>
        <taxon>Aliibacillus</taxon>
    </lineage>
</organism>
<comment type="catalytic activity">
    <reaction evidence="10 11">
        <text>(1S,2R)-1-C-(indol-3-yl)glycerol 3-phosphate + L-serine = D-glyceraldehyde 3-phosphate + L-tryptophan + H2O</text>
        <dbReference type="Rhea" id="RHEA:10532"/>
        <dbReference type="ChEBI" id="CHEBI:15377"/>
        <dbReference type="ChEBI" id="CHEBI:33384"/>
        <dbReference type="ChEBI" id="CHEBI:57912"/>
        <dbReference type="ChEBI" id="CHEBI:58866"/>
        <dbReference type="ChEBI" id="CHEBI:59776"/>
        <dbReference type="EC" id="4.2.1.20"/>
    </reaction>
</comment>
<feature type="modified residue" description="N6-(pyridoxal phosphate)lysine" evidence="11">
    <location>
        <position position="93"/>
    </location>
</feature>
<dbReference type="HAMAP" id="MF_00133">
    <property type="entry name" value="Trp_synth_beta"/>
    <property type="match status" value="1"/>
</dbReference>
<dbReference type="InterPro" id="IPR006654">
    <property type="entry name" value="Trp_synth_beta"/>
</dbReference>
<dbReference type="Proteomes" id="UP001596143">
    <property type="component" value="Unassembled WGS sequence"/>
</dbReference>
<dbReference type="InterPro" id="IPR023026">
    <property type="entry name" value="Trp_synth_beta/beta-like"/>
</dbReference>
<dbReference type="PROSITE" id="PS00168">
    <property type="entry name" value="TRP_SYNTHASE_BETA"/>
    <property type="match status" value="1"/>
</dbReference>
<keyword evidence="9 11" id="KW-0456">Lyase</keyword>
<evidence type="ECO:0000256" key="9">
    <source>
        <dbReference type="ARBA" id="ARBA00023239"/>
    </source>
</evidence>
<dbReference type="PANTHER" id="PTHR48077">
    <property type="entry name" value="TRYPTOPHAN SYNTHASE-RELATED"/>
    <property type="match status" value="1"/>
</dbReference>
<keyword evidence="14" id="KW-1185">Reference proteome</keyword>
<evidence type="ECO:0000313" key="13">
    <source>
        <dbReference type="EMBL" id="MFC5629039.1"/>
    </source>
</evidence>
<evidence type="ECO:0000256" key="7">
    <source>
        <dbReference type="ARBA" id="ARBA00022898"/>
    </source>
</evidence>
<keyword evidence="5 11" id="KW-0028">Amino-acid biosynthesis</keyword>
<dbReference type="NCBIfam" id="TIGR00263">
    <property type="entry name" value="trpB"/>
    <property type="match status" value="1"/>
</dbReference>
<comment type="function">
    <text evidence="11">The beta subunit is responsible for the synthesis of L-tryptophan from indole and L-serine.</text>
</comment>
<dbReference type="InterPro" id="IPR006653">
    <property type="entry name" value="Trp_synth_b_CS"/>
</dbReference>
<gene>
    <name evidence="11 13" type="primary">trpB</name>
    <name evidence="13" type="ORF">ACFPTR_09150</name>
</gene>
<keyword evidence="6 11" id="KW-0822">Tryptophan biosynthesis</keyword>
<evidence type="ECO:0000256" key="8">
    <source>
        <dbReference type="ARBA" id="ARBA00023141"/>
    </source>
</evidence>
<evidence type="ECO:0000256" key="5">
    <source>
        <dbReference type="ARBA" id="ARBA00022605"/>
    </source>
</evidence>
<keyword evidence="8 11" id="KW-0057">Aromatic amino acid biosynthesis</keyword>
<comment type="caution">
    <text evidence="13">The sequence shown here is derived from an EMBL/GenBank/DDBJ whole genome shotgun (WGS) entry which is preliminary data.</text>
</comment>
<evidence type="ECO:0000256" key="4">
    <source>
        <dbReference type="ARBA" id="ARBA00011270"/>
    </source>
</evidence>
<dbReference type="EMBL" id="JBHSPF010000045">
    <property type="protein sequence ID" value="MFC5629039.1"/>
    <property type="molecule type" value="Genomic_DNA"/>
</dbReference>
<evidence type="ECO:0000256" key="10">
    <source>
        <dbReference type="ARBA" id="ARBA00049047"/>
    </source>
</evidence>
<reference evidence="14" key="1">
    <citation type="journal article" date="2019" name="Int. J. Syst. Evol. Microbiol.">
        <title>The Global Catalogue of Microorganisms (GCM) 10K type strain sequencing project: providing services to taxonomists for standard genome sequencing and annotation.</title>
        <authorList>
            <consortium name="The Broad Institute Genomics Platform"/>
            <consortium name="The Broad Institute Genome Sequencing Center for Infectious Disease"/>
            <person name="Wu L."/>
            <person name="Ma J."/>
        </authorList>
    </citation>
    <scope>NUCLEOTIDE SEQUENCE [LARGE SCALE GENOMIC DNA]</scope>
    <source>
        <strain evidence="14">CGMCC 1.15790</strain>
    </source>
</reference>
<proteinExistence type="inferred from homology"/>
<evidence type="ECO:0000256" key="11">
    <source>
        <dbReference type="HAMAP-Rule" id="MF_00133"/>
    </source>
</evidence>